<keyword evidence="1" id="KW-0808">Transferase</keyword>
<dbReference type="SUPFAM" id="SSF53474">
    <property type="entry name" value="alpha/beta-Hydrolases"/>
    <property type="match status" value="1"/>
</dbReference>
<evidence type="ECO:0000313" key="6">
    <source>
        <dbReference type="EMBL" id="SHN52353.1"/>
    </source>
</evidence>
<evidence type="ECO:0000256" key="1">
    <source>
        <dbReference type="ARBA" id="ARBA00022679"/>
    </source>
</evidence>
<feature type="region of interest" description="Disordered" evidence="3">
    <location>
        <begin position="599"/>
        <end position="622"/>
    </location>
</feature>
<feature type="compositionally biased region" description="Low complexity" evidence="3">
    <location>
        <begin position="1"/>
        <end position="27"/>
    </location>
</feature>
<evidence type="ECO:0000313" key="7">
    <source>
        <dbReference type="Proteomes" id="UP000184066"/>
    </source>
</evidence>
<evidence type="ECO:0000256" key="3">
    <source>
        <dbReference type="SAM" id="MobiDB-lite"/>
    </source>
</evidence>
<gene>
    <name evidence="6" type="ORF">SAMN05216200_101435</name>
</gene>
<organism evidence="6 7">
    <name type="scientific">Oceanicella actignis</name>
    <dbReference type="NCBI Taxonomy" id="1189325"/>
    <lineage>
        <taxon>Bacteria</taxon>
        <taxon>Pseudomonadati</taxon>
        <taxon>Pseudomonadota</taxon>
        <taxon>Alphaproteobacteria</taxon>
        <taxon>Rhodobacterales</taxon>
        <taxon>Paracoccaceae</taxon>
        <taxon>Oceanicella</taxon>
    </lineage>
</organism>
<feature type="domain" description="Poly-beta-hydroxybutyrate polymerase N-terminal" evidence="4">
    <location>
        <begin position="131"/>
        <end position="300"/>
    </location>
</feature>
<dbReference type="OrthoDB" id="7208816at2"/>
<evidence type="ECO:0000256" key="2">
    <source>
        <dbReference type="ARBA" id="ARBA00023315"/>
    </source>
</evidence>
<feature type="domain" description="Poly-beta-hydroxybutyrate polymerase N-terminal" evidence="5">
    <location>
        <begin position="55"/>
        <end position="93"/>
    </location>
</feature>
<dbReference type="GO" id="GO:0016746">
    <property type="term" value="F:acyltransferase activity"/>
    <property type="evidence" value="ECO:0007669"/>
    <property type="project" value="UniProtKB-KW"/>
</dbReference>
<dbReference type="InterPro" id="IPR022211">
    <property type="entry name" value="PHBC_N"/>
</dbReference>
<dbReference type="Proteomes" id="UP000184066">
    <property type="component" value="Unassembled WGS sequence"/>
</dbReference>
<keyword evidence="7" id="KW-1185">Reference proteome</keyword>
<dbReference type="EMBL" id="FRDL01000001">
    <property type="protein sequence ID" value="SHN52353.1"/>
    <property type="molecule type" value="Genomic_DNA"/>
</dbReference>
<dbReference type="InterPro" id="IPR051321">
    <property type="entry name" value="PHA/PHB_synthase"/>
</dbReference>
<keyword evidence="2" id="KW-0012">Acyltransferase</keyword>
<dbReference type="PANTHER" id="PTHR36837:SF5">
    <property type="entry name" value="POLY-3-HYDROXYBUTYRATE SYNTHASE"/>
    <property type="match status" value="1"/>
</dbReference>
<dbReference type="GO" id="GO:0042619">
    <property type="term" value="P:poly-hydroxybutyrate biosynthetic process"/>
    <property type="evidence" value="ECO:0007669"/>
    <property type="project" value="InterPro"/>
</dbReference>
<dbReference type="PANTHER" id="PTHR36837">
    <property type="entry name" value="POLY(3-HYDROXYALKANOATE) POLYMERASE SUBUNIT PHAC"/>
    <property type="match status" value="1"/>
</dbReference>
<evidence type="ECO:0000259" key="4">
    <source>
        <dbReference type="Pfam" id="PF07167"/>
    </source>
</evidence>
<feature type="compositionally biased region" description="Pro residues" evidence="3">
    <location>
        <begin position="28"/>
        <end position="42"/>
    </location>
</feature>
<proteinExistence type="predicted"/>
<dbReference type="InterPro" id="IPR010941">
    <property type="entry name" value="PhaC_N"/>
</dbReference>
<dbReference type="Pfam" id="PF07167">
    <property type="entry name" value="PhaC_N"/>
    <property type="match status" value="1"/>
</dbReference>
<protein>
    <submittedName>
        <fullName evidence="6">Polyhydroxyalkanoate synthase</fullName>
    </submittedName>
</protein>
<dbReference type="Gene3D" id="3.40.50.1820">
    <property type="entry name" value="alpha/beta hydrolase"/>
    <property type="match status" value="1"/>
</dbReference>
<reference evidence="6 7" key="1">
    <citation type="submission" date="2016-12" db="EMBL/GenBank/DDBJ databases">
        <authorList>
            <person name="Song W.-J."/>
            <person name="Kurnit D.M."/>
        </authorList>
    </citation>
    <scope>NUCLEOTIDE SEQUENCE [LARGE SCALE GENOMIC DNA]</scope>
    <source>
        <strain evidence="6 7">CGMCC 1.10808</strain>
    </source>
</reference>
<dbReference type="InterPro" id="IPR029058">
    <property type="entry name" value="AB_hydrolase_fold"/>
</dbReference>
<dbReference type="AlphaFoldDB" id="A0A1M7S1G0"/>
<evidence type="ECO:0000259" key="5">
    <source>
        <dbReference type="Pfam" id="PF12551"/>
    </source>
</evidence>
<dbReference type="STRING" id="1189325.SAMN04488119_10283"/>
<sequence>MSDPANAKPARSARAAPAASAPAGDVAPPAPEFAPLPGPAPRSEPADGAEQTALMADRAFRAGLARLTGGLSPAAMAAIWSDWAVHLAASPGKQALLAHKAGRKLLRFQRFALSCALTGGEGEACIAPLPQDRRFAHEGWRKPPFNLMQQAFLLTQQWWWNATTGVRGVSKANERALEFGARQALDVFSPANNPLTNPEVLERTMREGGANLVRGAANFWDDWARMVSGRPPAGVEAFRVGENIACTPGKVVYRNRLIELVQYAPATDKVRPEPVLLIPAWIMKGYILDLSPHNSMVRWLTEQGFTVFMIYWRNPGPEDRDLSMEDYRLMGPMAALDAVQTIVGPAKVHAAGYCLGGTLLAIAAAAMAREGDDRLASITFFAGQTDFSEAGELLLFINESQVSFLEDMMWEQGVLSAGQMSGAFQILRSNDLIWSRMMREYLMGERAPMTDLMAWNADGTRMPYRMHSEYLRKLFLNNELAQGKFEVEGRPVWLRDVRTPIFALGTETDHVAPWRSVYKIHNLADADVTFALTNGGHNAGVVSEPGHPRRRHRIRTTHHDARRLDPDAWMAAAELREGSWWPSWAAWLADLSGAPVDPPRMGAPGVDPDALPDAPGSYVHMK</sequence>
<accession>A0A1M7S1G0</accession>
<feature type="region of interest" description="Disordered" evidence="3">
    <location>
        <begin position="1"/>
        <end position="50"/>
    </location>
</feature>
<dbReference type="Pfam" id="PF12551">
    <property type="entry name" value="PHBC_N"/>
    <property type="match status" value="1"/>
</dbReference>
<name>A0A1M7S1G0_9RHOB</name>